<name>A0ABW1NEE7_9ACTN</name>
<comment type="caution">
    <text evidence="3">The sequence shown here is derived from an EMBL/GenBank/DDBJ whole genome shotgun (WGS) entry which is preliminary data.</text>
</comment>
<organism evidence="3 4">
    <name type="scientific">Sphaerisporangium aureirubrum</name>
    <dbReference type="NCBI Taxonomy" id="1544736"/>
    <lineage>
        <taxon>Bacteria</taxon>
        <taxon>Bacillati</taxon>
        <taxon>Actinomycetota</taxon>
        <taxon>Actinomycetes</taxon>
        <taxon>Streptosporangiales</taxon>
        <taxon>Streptosporangiaceae</taxon>
        <taxon>Sphaerisporangium</taxon>
    </lineage>
</organism>
<feature type="compositionally biased region" description="Polar residues" evidence="1">
    <location>
        <begin position="233"/>
        <end position="242"/>
    </location>
</feature>
<sequence length="265" mass="28446">MVKGEFELALAAYTVLAERMGEAGGPNVAVFRSLARLTVRLASGRAEESVDELAAARERIPRAIDEFYVSALVAAGRLDAARSVWPAERMTTPSVFSTIDLALRGGNAMALGAREVAEECYRLVLPAEGEMIGLHTAGITLGPAGLVLGRLAEFLGDLSEDHSELDRLLERVRSAAGRFASGEGDAAGLAAAIRTVAELIDEHTEEEERTIFPVIEQYVSRADWKAMEKSLKSTDASSSPGWTGTPVRRRWRASARSPVRSSGCC</sequence>
<proteinExistence type="predicted"/>
<dbReference type="EMBL" id="JBHSRF010000009">
    <property type="protein sequence ID" value="MFC6081335.1"/>
    <property type="molecule type" value="Genomic_DNA"/>
</dbReference>
<feature type="domain" description="Hemerythrin-like" evidence="2">
    <location>
        <begin position="157"/>
        <end position="223"/>
    </location>
</feature>
<evidence type="ECO:0000259" key="2">
    <source>
        <dbReference type="Pfam" id="PF01814"/>
    </source>
</evidence>
<dbReference type="InterPro" id="IPR012312">
    <property type="entry name" value="Hemerythrin-like"/>
</dbReference>
<dbReference type="RefSeq" id="WP_380749060.1">
    <property type="nucleotide sequence ID" value="NZ_JBHSRF010000009.1"/>
</dbReference>
<evidence type="ECO:0000313" key="3">
    <source>
        <dbReference type="EMBL" id="MFC6081335.1"/>
    </source>
</evidence>
<dbReference type="Gene3D" id="1.20.120.520">
    <property type="entry name" value="nmb1532 protein domain like"/>
    <property type="match status" value="1"/>
</dbReference>
<accession>A0ABW1NEE7</accession>
<dbReference type="Proteomes" id="UP001596137">
    <property type="component" value="Unassembled WGS sequence"/>
</dbReference>
<feature type="region of interest" description="Disordered" evidence="1">
    <location>
        <begin position="230"/>
        <end position="265"/>
    </location>
</feature>
<evidence type="ECO:0000256" key="1">
    <source>
        <dbReference type="SAM" id="MobiDB-lite"/>
    </source>
</evidence>
<reference evidence="4" key="1">
    <citation type="journal article" date="2019" name="Int. J. Syst. Evol. Microbiol.">
        <title>The Global Catalogue of Microorganisms (GCM) 10K type strain sequencing project: providing services to taxonomists for standard genome sequencing and annotation.</title>
        <authorList>
            <consortium name="The Broad Institute Genomics Platform"/>
            <consortium name="The Broad Institute Genome Sequencing Center for Infectious Disease"/>
            <person name="Wu L."/>
            <person name="Ma J."/>
        </authorList>
    </citation>
    <scope>NUCLEOTIDE SEQUENCE [LARGE SCALE GENOMIC DNA]</scope>
    <source>
        <strain evidence="4">JCM 30346</strain>
    </source>
</reference>
<dbReference type="Pfam" id="PF01814">
    <property type="entry name" value="Hemerythrin"/>
    <property type="match status" value="1"/>
</dbReference>
<evidence type="ECO:0000313" key="4">
    <source>
        <dbReference type="Proteomes" id="UP001596137"/>
    </source>
</evidence>
<keyword evidence="4" id="KW-1185">Reference proteome</keyword>
<protein>
    <submittedName>
        <fullName evidence="3">Hemerythrin domain-containing protein</fullName>
    </submittedName>
</protein>
<gene>
    <name evidence="3" type="ORF">ACFP1K_09205</name>
</gene>